<protein>
    <submittedName>
        <fullName evidence="1">Uncharacterized protein</fullName>
    </submittedName>
</protein>
<dbReference type="Proteomes" id="UP000178336">
    <property type="component" value="Unassembled WGS sequence"/>
</dbReference>
<evidence type="ECO:0000313" key="1">
    <source>
        <dbReference type="EMBL" id="OGD95748.1"/>
    </source>
</evidence>
<comment type="caution">
    <text evidence="1">The sequence shown here is derived from an EMBL/GenBank/DDBJ whole genome shotgun (WGS) entry which is preliminary data.</text>
</comment>
<evidence type="ECO:0000313" key="2">
    <source>
        <dbReference type="Proteomes" id="UP000178336"/>
    </source>
</evidence>
<sequence length="152" mass="17312">MIQEDIDAISSNSDATGLDIDLSYQSADEREAFNAICKILNIDGRKILIRFVSRSNDDGSNPSSLVIMEDVYGHQASIAVNPGVRRLEIDRSENARGLKFLRRQFSRVMEYPSDWQSVYRDFMKNEECQKGFLNALSVFTRSARQRTLPLLS</sequence>
<proteinExistence type="predicted"/>
<dbReference type="EMBL" id="MFBN01000010">
    <property type="protein sequence ID" value="OGD95748.1"/>
    <property type="molecule type" value="Genomic_DNA"/>
</dbReference>
<reference evidence="1 2" key="1">
    <citation type="journal article" date="2016" name="Nat. Commun.">
        <title>Thousands of microbial genomes shed light on interconnected biogeochemical processes in an aquifer system.</title>
        <authorList>
            <person name="Anantharaman K."/>
            <person name="Brown C.T."/>
            <person name="Hug L.A."/>
            <person name="Sharon I."/>
            <person name="Castelle C.J."/>
            <person name="Probst A.J."/>
            <person name="Thomas B.C."/>
            <person name="Singh A."/>
            <person name="Wilkins M.J."/>
            <person name="Karaoz U."/>
            <person name="Brodie E.L."/>
            <person name="Williams K.H."/>
            <person name="Hubbard S.S."/>
            <person name="Banfield J.F."/>
        </authorList>
    </citation>
    <scope>NUCLEOTIDE SEQUENCE [LARGE SCALE GENOMIC DNA]</scope>
</reference>
<gene>
    <name evidence="1" type="ORF">A3A48_03200</name>
</gene>
<dbReference type="AlphaFoldDB" id="A0A1F5GV66"/>
<accession>A0A1F5GV66</accession>
<organism evidence="1 2">
    <name type="scientific">Candidatus Curtissbacteria bacterium RIFCSPLOWO2_01_FULL_37_9</name>
    <dbReference type="NCBI Taxonomy" id="1797724"/>
    <lineage>
        <taxon>Bacteria</taxon>
        <taxon>Candidatus Curtissiibacteriota</taxon>
    </lineage>
</organism>
<name>A0A1F5GV66_9BACT</name>